<evidence type="ECO:0000313" key="3">
    <source>
        <dbReference type="Proteomes" id="UP000319976"/>
    </source>
</evidence>
<protein>
    <recommendedName>
        <fullName evidence="4">Metallothionein</fullName>
    </recommendedName>
</protein>
<evidence type="ECO:0008006" key="4">
    <source>
        <dbReference type="Google" id="ProtNLM"/>
    </source>
</evidence>
<dbReference type="AlphaFoldDB" id="A0A517TBG0"/>
<proteinExistence type="predicted"/>
<dbReference type="Proteomes" id="UP000319976">
    <property type="component" value="Chromosome"/>
</dbReference>
<organism evidence="2 3">
    <name type="scientific">Calycomorphotria hydatis</name>
    <dbReference type="NCBI Taxonomy" id="2528027"/>
    <lineage>
        <taxon>Bacteria</taxon>
        <taxon>Pseudomonadati</taxon>
        <taxon>Planctomycetota</taxon>
        <taxon>Planctomycetia</taxon>
        <taxon>Planctomycetales</taxon>
        <taxon>Planctomycetaceae</taxon>
        <taxon>Calycomorphotria</taxon>
    </lineage>
</organism>
<reference evidence="2 3" key="1">
    <citation type="submission" date="2019-02" db="EMBL/GenBank/DDBJ databases">
        <title>Deep-cultivation of Planctomycetes and their phenomic and genomic characterization uncovers novel biology.</title>
        <authorList>
            <person name="Wiegand S."/>
            <person name="Jogler M."/>
            <person name="Boedeker C."/>
            <person name="Pinto D."/>
            <person name="Vollmers J."/>
            <person name="Rivas-Marin E."/>
            <person name="Kohn T."/>
            <person name="Peeters S.H."/>
            <person name="Heuer A."/>
            <person name="Rast P."/>
            <person name="Oberbeckmann S."/>
            <person name="Bunk B."/>
            <person name="Jeske O."/>
            <person name="Meyerdierks A."/>
            <person name="Storesund J.E."/>
            <person name="Kallscheuer N."/>
            <person name="Luecker S."/>
            <person name="Lage O.M."/>
            <person name="Pohl T."/>
            <person name="Merkel B.J."/>
            <person name="Hornburger P."/>
            <person name="Mueller R.-W."/>
            <person name="Bruemmer F."/>
            <person name="Labrenz M."/>
            <person name="Spormann A.M."/>
            <person name="Op den Camp H."/>
            <person name="Overmann J."/>
            <person name="Amann R."/>
            <person name="Jetten M.S.M."/>
            <person name="Mascher T."/>
            <person name="Medema M.H."/>
            <person name="Devos D.P."/>
            <person name="Kaster A.-K."/>
            <person name="Ovreas L."/>
            <person name="Rohde M."/>
            <person name="Galperin M.Y."/>
            <person name="Jogler C."/>
        </authorList>
    </citation>
    <scope>NUCLEOTIDE SEQUENCE [LARGE SCALE GENOMIC DNA]</scope>
    <source>
        <strain evidence="2 3">V22</strain>
    </source>
</reference>
<keyword evidence="1" id="KW-0732">Signal</keyword>
<dbReference type="EMBL" id="CP036316">
    <property type="protein sequence ID" value="QDT65709.1"/>
    <property type="molecule type" value="Genomic_DNA"/>
</dbReference>
<gene>
    <name evidence="2" type="ORF">V22_29690</name>
</gene>
<accession>A0A517TBG0</accession>
<keyword evidence="3" id="KW-1185">Reference proteome</keyword>
<dbReference type="KEGG" id="chya:V22_29690"/>
<feature type="chain" id="PRO_5022160718" description="Metallothionein" evidence="1">
    <location>
        <begin position="23"/>
        <end position="65"/>
    </location>
</feature>
<evidence type="ECO:0000313" key="2">
    <source>
        <dbReference type="EMBL" id="QDT65709.1"/>
    </source>
</evidence>
<feature type="signal peptide" evidence="1">
    <location>
        <begin position="1"/>
        <end position="22"/>
    </location>
</feature>
<name>A0A517TBG0_9PLAN</name>
<evidence type="ECO:0000256" key="1">
    <source>
        <dbReference type="SAM" id="SignalP"/>
    </source>
</evidence>
<sequence precursor="true">MLKLTVGILSFALATTTGIVLSGSSPTAGETACPCAECKCDKDCDCPITGSCDCSSGCCEDGCKS</sequence>